<evidence type="ECO:0000313" key="3">
    <source>
        <dbReference type="RefSeq" id="XP_056689904.1"/>
    </source>
</evidence>
<dbReference type="Pfam" id="PF00078">
    <property type="entry name" value="RVT_1"/>
    <property type="match status" value="1"/>
</dbReference>
<reference evidence="3" key="2">
    <citation type="submission" date="2025-08" db="UniProtKB">
        <authorList>
            <consortium name="RefSeq"/>
        </authorList>
    </citation>
    <scope>IDENTIFICATION</scope>
    <source>
        <tissue evidence="3">Leaf</tissue>
    </source>
</reference>
<keyword evidence="2" id="KW-1185">Reference proteome</keyword>
<organism evidence="2 3">
    <name type="scientific">Spinacia oleracea</name>
    <name type="common">Spinach</name>
    <dbReference type="NCBI Taxonomy" id="3562"/>
    <lineage>
        <taxon>Eukaryota</taxon>
        <taxon>Viridiplantae</taxon>
        <taxon>Streptophyta</taxon>
        <taxon>Embryophyta</taxon>
        <taxon>Tracheophyta</taxon>
        <taxon>Spermatophyta</taxon>
        <taxon>Magnoliopsida</taxon>
        <taxon>eudicotyledons</taxon>
        <taxon>Gunneridae</taxon>
        <taxon>Pentapetalae</taxon>
        <taxon>Caryophyllales</taxon>
        <taxon>Chenopodiaceae</taxon>
        <taxon>Chenopodioideae</taxon>
        <taxon>Anserineae</taxon>
        <taxon>Spinacia</taxon>
    </lineage>
</organism>
<dbReference type="Proteomes" id="UP000813463">
    <property type="component" value="Chromosome 1"/>
</dbReference>
<name>A0ABM3R2T2_SPIOL</name>
<protein>
    <recommendedName>
        <fullName evidence="1">Reverse transcriptase domain-containing protein</fullName>
    </recommendedName>
</protein>
<dbReference type="PROSITE" id="PS50878">
    <property type="entry name" value="RT_POL"/>
    <property type="match status" value="1"/>
</dbReference>
<accession>A0ABM3R2T2</accession>
<dbReference type="InterPro" id="IPR000477">
    <property type="entry name" value="RT_dom"/>
</dbReference>
<feature type="domain" description="Reverse transcriptase" evidence="1">
    <location>
        <begin position="1"/>
        <end position="227"/>
    </location>
</feature>
<dbReference type="SUPFAM" id="SSF56672">
    <property type="entry name" value="DNA/RNA polymerases"/>
    <property type="match status" value="1"/>
</dbReference>
<reference evidence="2" key="1">
    <citation type="journal article" date="2021" name="Nat. Commun.">
        <title>Genomic analyses provide insights into spinach domestication and the genetic basis of agronomic traits.</title>
        <authorList>
            <person name="Cai X."/>
            <person name="Sun X."/>
            <person name="Xu C."/>
            <person name="Sun H."/>
            <person name="Wang X."/>
            <person name="Ge C."/>
            <person name="Zhang Z."/>
            <person name="Wang Q."/>
            <person name="Fei Z."/>
            <person name="Jiao C."/>
            <person name="Wang Q."/>
        </authorList>
    </citation>
    <scope>NUCLEOTIDE SEQUENCE [LARGE SCALE GENOMIC DNA]</scope>
    <source>
        <strain evidence="2">cv. Varoflay</strain>
    </source>
</reference>
<dbReference type="CDD" id="cd01650">
    <property type="entry name" value="RT_nLTR_like"/>
    <property type="match status" value="1"/>
</dbReference>
<evidence type="ECO:0000259" key="1">
    <source>
        <dbReference type="PROSITE" id="PS50878"/>
    </source>
</evidence>
<dbReference type="PANTHER" id="PTHR33116">
    <property type="entry name" value="REVERSE TRANSCRIPTASE ZINC-BINDING DOMAIN-CONTAINING PROTEIN-RELATED-RELATED"/>
    <property type="match status" value="1"/>
</dbReference>
<sequence>MKGVLPELIAENQGAFVHGRFIMHNIMICQEIVRQYGRKNASPGYLIKLDMQKAYDTIEWDFLEEMLFALGFPHLFVQWIMTCVTTPKFSIMVNGSVHSFFASHRGLRQGDPLSPLLFVVCMEYLSRTLHKVGEDCCFKFHPRCRSTKLTHLCFADDLILCCKGEFNSIHLLLQGFKLFSDTSGLKANVQKSAVYCVGMNTDVVQQVVDVFRFSLGTFPFRYLGVSIYFKRITNVDCESLVDKMFARIKTWSYRNLSFAGRVTLINAVLLSIHSYWAQVFVLPKHVLKTVEVRYLVCSPKKEGGLGIRKIQAWNIAALGKYVWAIARKKDTMWVRWPKADSGWYWRKICSVKEDLKMLFIEIELAQMPKYYIQKVYQKLIQHGDKVPWGSAVWNRASIPKTRGVEKWLDIPISKVQYMGLLRWVKWKSKCSKFQKIVMHTAINATVYVLWRARNDAQWNQMIPTPAATISCIRRSVIERLTHIGARNPSTDDQIWWKNKCGQEALKMDCKRIGKKKESGSGKNDEDREYWNANASVRWLGTHLRSSSVLSLFRELRNNVTLPAKKIITSIWSIWKTRNAHIFRQSPVSSMGIYSRAFRILTKWNMRTRLDSLDVNINNNSLSKPPRTMQVAWTPPTPGIVKINFDGSLRNNSGTAGVVIRDHLGNNIISRTYNLGTSSPILAEATTLRKNSMPVEDTSIDE</sequence>
<gene>
    <name evidence="3" type="primary">LOC110777373</name>
</gene>
<evidence type="ECO:0000313" key="2">
    <source>
        <dbReference type="Proteomes" id="UP000813463"/>
    </source>
</evidence>
<dbReference type="InterPro" id="IPR043502">
    <property type="entry name" value="DNA/RNA_pol_sf"/>
</dbReference>
<proteinExistence type="predicted"/>
<dbReference type="RefSeq" id="XP_056689904.1">
    <property type="nucleotide sequence ID" value="XM_056833926.1"/>
</dbReference>
<dbReference type="GeneID" id="110777373"/>
<dbReference type="PANTHER" id="PTHR33116:SF84">
    <property type="entry name" value="RNA-DIRECTED DNA POLYMERASE"/>
    <property type="match status" value="1"/>
</dbReference>